<feature type="transmembrane region" description="Helical" evidence="1">
    <location>
        <begin position="70"/>
        <end position="88"/>
    </location>
</feature>
<feature type="transmembrane region" description="Helical" evidence="1">
    <location>
        <begin position="203"/>
        <end position="220"/>
    </location>
</feature>
<feature type="transmembrane region" description="Helical" evidence="1">
    <location>
        <begin position="226"/>
        <end position="242"/>
    </location>
</feature>
<evidence type="ECO:0000256" key="1">
    <source>
        <dbReference type="SAM" id="Phobius"/>
    </source>
</evidence>
<gene>
    <name evidence="2" type="ORF">BLL36_04870</name>
</gene>
<evidence type="ECO:0000313" key="2">
    <source>
        <dbReference type="EMBL" id="ONH56712.1"/>
    </source>
</evidence>
<proteinExistence type="predicted"/>
<accession>A0A1V2KG81</accession>
<name>A0A1V2KG81_PSECE</name>
<feature type="transmembrane region" description="Helical" evidence="1">
    <location>
        <begin position="108"/>
        <end position="129"/>
    </location>
</feature>
<keyword evidence="1" id="KW-0812">Transmembrane</keyword>
<dbReference type="EMBL" id="MNPW01000002">
    <property type="protein sequence ID" value="ONH56712.1"/>
    <property type="molecule type" value="Genomic_DNA"/>
</dbReference>
<dbReference type="Proteomes" id="UP000189295">
    <property type="component" value="Unassembled WGS sequence"/>
</dbReference>
<dbReference type="AlphaFoldDB" id="A0A1V2KG81"/>
<feature type="transmembrane region" description="Helical" evidence="1">
    <location>
        <begin position="340"/>
        <end position="360"/>
    </location>
</feature>
<feature type="transmembrane region" description="Helical" evidence="1">
    <location>
        <begin position="27"/>
        <end position="49"/>
    </location>
</feature>
<evidence type="ECO:0008006" key="4">
    <source>
        <dbReference type="Google" id="ProtNLM"/>
    </source>
</evidence>
<feature type="transmembrane region" description="Helical" evidence="1">
    <location>
        <begin position="150"/>
        <end position="172"/>
    </location>
</feature>
<evidence type="ECO:0000313" key="3">
    <source>
        <dbReference type="Proteomes" id="UP000189295"/>
    </source>
</evidence>
<protein>
    <recommendedName>
        <fullName evidence="4">Oligosaccharide repeat unit polymerase</fullName>
    </recommendedName>
</protein>
<comment type="caution">
    <text evidence="2">The sequence shown here is derived from an EMBL/GenBank/DDBJ whole genome shotgun (WGS) entry which is preliminary data.</text>
</comment>
<keyword evidence="1" id="KW-1133">Transmembrane helix</keyword>
<organism evidence="2 3">
    <name type="scientific">Pseudomonas cedrina subsp. cedrina</name>
    <dbReference type="NCBI Taxonomy" id="76762"/>
    <lineage>
        <taxon>Bacteria</taxon>
        <taxon>Pseudomonadati</taxon>
        <taxon>Pseudomonadota</taxon>
        <taxon>Gammaproteobacteria</taxon>
        <taxon>Pseudomonadales</taxon>
        <taxon>Pseudomonadaceae</taxon>
        <taxon>Pseudomonas</taxon>
    </lineage>
</organism>
<sequence>MIFWVASFIVLIFLVFRNKDVLCPSNVVFGSYFLYLVFPSILFYALEWMSWTYVLPWGKTNDWSKVSDEAILSFGYVFALFFFFTRTFEVILQREHAQNLFLKYRVSPSLLFAFAVLVILGSTYFFQVTGGADAWFGNYSETYLGKKKGFGLLNFLLIMSSNFLAFVLGFYWRTQHRVSWFLVLSVIVALIFCAYIQGVKSRIFYFAIFFSIPWLSAMRFTLKKGVFVFFGFVFAFSFAMYFRSNGFYSTPEMLLEYFLSYFNTIFLHDMILRDMPPDFFLTVSYPFNKWMTFVGVPSDEYLHDISRWLTSIYYPSQWFNESATQQWPIETELYLNYGSYVFWVVPIFLYSLFICGLYALRYRLGPVFLFIFVSELLLFLSMFRGSMLQWIELFNLVFYGVLLLCSRLLFIRCLHEKR</sequence>
<feature type="transmembrane region" description="Helical" evidence="1">
    <location>
        <begin position="393"/>
        <end position="410"/>
    </location>
</feature>
<reference evidence="2 3" key="1">
    <citation type="submission" date="2016-10" db="EMBL/GenBank/DDBJ databases">
        <title>Pseudomonas lactis sp. nov. and Pseudomonas paralactis sp. nov., isolated from bovine raw milk.</title>
        <authorList>
            <person name="Von Neubeck M."/>
            <person name="Huptas C."/>
            <person name="Glueck C."/>
            <person name="Krewinkel M."/>
            <person name="Stoeckel M."/>
            <person name="Stressler T."/>
            <person name="Fischer L."/>
            <person name="Hinrichs J."/>
            <person name="Scherer S."/>
            <person name="Wenning M."/>
        </authorList>
    </citation>
    <scope>NUCLEOTIDE SEQUENCE [LARGE SCALE GENOMIC DNA]</scope>
    <source>
        <strain evidence="2 3">DSM 17516</strain>
    </source>
</reference>
<feature type="transmembrane region" description="Helical" evidence="1">
    <location>
        <begin position="367"/>
        <end position="387"/>
    </location>
</feature>
<feature type="transmembrane region" description="Helical" evidence="1">
    <location>
        <begin position="178"/>
        <end position="196"/>
    </location>
</feature>
<keyword evidence="1" id="KW-0472">Membrane</keyword>